<evidence type="ECO:0000313" key="14">
    <source>
        <dbReference type="EMBL" id="XAY07063.1"/>
    </source>
</evidence>
<dbReference type="Gene3D" id="1.10.10.10">
    <property type="entry name" value="Winged helix-like DNA-binding domain superfamily/Winged helix DNA-binding domain"/>
    <property type="match status" value="1"/>
</dbReference>
<dbReference type="SUPFAM" id="SSF57884">
    <property type="entry name" value="Ada DNA repair protein, N-terminal domain (N-Ada 10)"/>
    <property type="match status" value="1"/>
</dbReference>
<dbReference type="Gene3D" id="3.40.10.10">
    <property type="entry name" value="DNA Methylphosphotriester Repair Domain"/>
    <property type="match status" value="1"/>
</dbReference>
<dbReference type="InterPro" id="IPR036217">
    <property type="entry name" value="MethylDNA_cys_MeTrfase_DNAb"/>
</dbReference>
<dbReference type="InterPro" id="IPR035451">
    <property type="entry name" value="Ada-like_dom_sf"/>
</dbReference>
<dbReference type="PROSITE" id="PS00374">
    <property type="entry name" value="MGMT"/>
    <property type="match status" value="1"/>
</dbReference>
<evidence type="ECO:0000256" key="9">
    <source>
        <dbReference type="ARBA" id="ARBA00049348"/>
    </source>
</evidence>
<evidence type="ECO:0000259" key="12">
    <source>
        <dbReference type="Pfam" id="PF02805"/>
    </source>
</evidence>
<dbReference type="InterPro" id="IPR008332">
    <property type="entry name" value="MethylG_MeTrfase_N"/>
</dbReference>
<name>A0AAU7AZJ1_9ACTN</name>
<dbReference type="InterPro" id="IPR023546">
    <property type="entry name" value="MGMT"/>
</dbReference>
<dbReference type="PANTHER" id="PTHR10815">
    <property type="entry name" value="METHYLATED-DNA--PROTEIN-CYSTEINE METHYLTRANSFERASE"/>
    <property type="match status" value="1"/>
</dbReference>
<comment type="miscellaneous">
    <text evidence="10">This enzyme catalyzes only one turnover and therefore is not strictly catalytic. According to one definition, an enzyme is a biocatalyst that acts repeatedly and over many reaction cycles.</text>
</comment>
<reference evidence="14" key="1">
    <citation type="submission" date="2022-12" db="EMBL/GenBank/DDBJ databases">
        <title>Paraconexibacter alkalitolerans sp. nov. and Baekduia alba sp. nov., isolated from soil and emended description of the genera Paraconexibacter (Chun et al., 2020) and Baekduia (An et al., 2020).</title>
        <authorList>
            <person name="Vieira S."/>
            <person name="Huber K.J."/>
            <person name="Geppert A."/>
            <person name="Wolf J."/>
            <person name="Neumann-Schaal M."/>
            <person name="Muesken M."/>
            <person name="Overmann J."/>
        </authorList>
    </citation>
    <scope>NUCLEOTIDE SEQUENCE</scope>
    <source>
        <strain evidence="14">AEG42_29</strain>
    </source>
</reference>
<proteinExistence type="inferred from homology"/>
<evidence type="ECO:0000256" key="6">
    <source>
        <dbReference type="ARBA" id="ARBA00022763"/>
    </source>
</evidence>
<dbReference type="Gene3D" id="3.30.160.70">
    <property type="entry name" value="Methylated DNA-protein cysteine methyltransferase domain"/>
    <property type="match status" value="1"/>
</dbReference>
<dbReference type="AlphaFoldDB" id="A0AAU7AZJ1"/>
<dbReference type="FunFam" id="1.10.10.10:FF:000214">
    <property type="entry name" value="Methylated-DNA--protein-cysteine methyltransferase"/>
    <property type="match status" value="1"/>
</dbReference>
<feature type="active site" description="Nucleophile; methyl group acceptor" evidence="10">
    <location>
        <position position="131"/>
    </location>
</feature>
<dbReference type="HAMAP" id="MF_00772">
    <property type="entry name" value="OGT"/>
    <property type="match status" value="1"/>
</dbReference>
<dbReference type="EC" id="2.1.1.63" evidence="10"/>
<dbReference type="GO" id="GO:0032259">
    <property type="term" value="P:methylation"/>
    <property type="evidence" value="ECO:0007669"/>
    <property type="project" value="UniProtKB-KW"/>
</dbReference>
<keyword evidence="3 10" id="KW-0963">Cytoplasm</keyword>
<dbReference type="GO" id="GO:0006307">
    <property type="term" value="P:DNA alkylation repair"/>
    <property type="evidence" value="ECO:0007669"/>
    <property type="project" value="UniProtKB-UniRule"/>
</dbReference>
<evidence type="ECO:0000256" key="3">
    <source>
        <dbReference type="ARBA" id="ARBA00022490"/>
    </source>
</evidence>
<comment type="catalytic activity">
    <reaction evidence="1 10">
        <text>a 4-O-methyl-thymidine in DNA + L-cysteinyl-[protein] = a thymidine in DNA + S-methyl-L-cysteinyl-[protein]</text>
        <dbReference type="Rhea" id="RHEA:53428"/>
        <dbReference type="Rhea" id="RHEA-COMP:10131"/>
        <dbReference type="Rhea" id="RHEA-COMP:10132"/>
        <dbReference type="Rhea" id="RHEA-COMP:13555"/>
        <dbReference type="Rhea" id="RHEA-COMP:13556"/>
        <dbReference type="ChEBI" id="CHEBI:29950"/>
        <dbReference type="ChEBI" id="CHEBI:82612"/>
        <dbReference type="ChEBI" id="CHEBI:137386"/>
        <dbReference type="ChEBI" id="CHEBI:137387"/>
        <dbReference type="EC" id="2.1.1.63"/>
    </reaction>
</comment>
<protein>
    <recommendedName>
        <fullName evidence="10">Methylated-DNA--protein-cysteine methyltransferase</fullName>
        <ecNumber evidence="10">2.1.1.63</ecNumber>
    </recommendedName>
    <alternativeName>
        <fullName evidence="10">6-O-methylguanine-DNA methyltransferase</fullName>
        <shortName evidence="10">MGMT</shortName>
    </alternativeName>
    <alternativeName>
        <fullName evidence="10">O-6-methylguanine-DNA-alkyltransferase</fullName>
    </alternativeName>
</protein>
<keyword evidence="4 10" id="KW-0489">Methyltransferase</keyword>
<evidence type="ECO:0000256" key="5">
    <source>
        <dbReference type="ARBA" id="ARBA00022679"/>
    </source>
</evidence>
<feature type="domain" description="Ada DNA repair metal-binding" evidence="12">
    <location>
        <begin position="172"/>
        <end position="235"/>
    </location>
</feature>
<dbReference type="InterPro" id="IPR004026">
    <property type="entry name" value="Ada_DNA_repair_Zn-bd"/>
</dbReference>
<evidence type="ECO:0000259" key="13">
    <source>
        <dbReference type="Pfam" id="PF02870"/>
    </source>
</evidence>
<dbReference type="InterPro" id="IPR036388">
    <property type="entry name" value="WH-like_DNA-bd_sf"/>
</dbReference>
<dbReference type="Pfam" id="PF02870">
    <property type="entry name" value="Methyltransf_1N"/>
    <property type="match status" value="1"/>
</dbReference>
<gene>
    <name evidence="14" type="ORF">DSM112329_03942</name>
</gene>
<evidence type="ECO:0000256" key="10">
    <source>
        <dbReference type="HAMAP-Rule" id="MF_00772"/>
    </source>
</evidence>
<dbReference type="GO" id="GO:0008270">
    <property type="term" value="F:zinc ion binding"/>
    <property type="evidence" value="ECO:0007669"/>
    <property type="project" value="InterPro"/>
</dbReference>
<evidence type="ECO:0000256" key="1">
    <source>
        <dbReference type="ARBA" id="ARBA00001286"/>
    </source>
</evidence>
<sequence>MSQLRHDTVASPLGALLLVADATDHLRGLYLPAHRGGPDRGPGVRDAGGVLGVVRGQLDAYFAGELTDFDVPLRTAGSPLQERVWAALRAIPHGTTTTYGRIAAGLGLGAGAARAVGTANGRNPISIVVPCHRVVGASGALTGYAGGVEAKRRLLTHEARVAGAALDLDDDTCWAAVERRDATADGRFVVGVRTTGVYCRPSCAGRPLRASVVYLPDPAAARRYGLRACLRCAPDAA</sequence>
<dbReference type="GO" id="GO:0006355">
    <property type="term" value="P:regulation of DNA-templated transcription"/>
    <property type="evidence" value="ECO:0007669"/>
    <property type="project" value="InterPro"/>
</dbReference>
<evidence type="ECO:0000259" key="11">
    <source>
        <dbReference type="Pfam" id="PF01035"/>
    </source>
</evidence>
<dbReference type="Pfam" id="PF01035">
    <property type="entry name" value="DNA_binding_1"/>
    <property type="match status" value="1"/>
</dbReference>
<dbReference type="CDD" id="cd06445">
    <property type="entry name" value="ATase"/>
    <property type="match status" value="1"/>
</dbReference>
<comment type="similarity">
    <text evidence="2 10">Belongs to the MGMT family.</text>
</comment>
<dbReference type="PANTHER" id="PTHR10815:SF5">
    <property type="entry name" value="METHYLATED-DNA--PROTEIN-CYSTEINE METHYLTRANSFERASE"/>
    <property type="match status" value="1"/>
</dbReference>
<keyword evidence="5 10" id="KW-0808">Transferase</keyword>
<organism evidence="14">
    <name type="scientific">Paraconexibacter sp. AEG42_29</name>
    <dbReference type="NCBI Taxonomy" id="2997339"/>
    <lineage>
        <taxon>Bacteria</taxon>
        <taxon>Bacillati</taxon>
        <taxon>Actinomycetota</taxon>
        <taxon>Thermoleophilia</taxon>
        <taxon>Solirubrobacterales</taxon>
        <taxon>Paraconexibacteraceae</taxon>
        <taxon>Paraconexibacter</taxon>
    </lineage>
</organism>
<dbReference type="GO" id="GO:0003908">
    <property type="term" value="F:methylated-DNA-[protein]-cysteine S-methyltransferase activity"/>
    <property type="evidence" value="ECO:0007669"/>
    <property type="project" value="UniProtKB-UniRule"/>
</dbReference>
<feature type="domain" description="Methylated-DNA-[protein]-cysteine S-methyltransferase DNA binding" evidence="11">
    <location>
        <begin position="80"/>
        <end position="159"/>
    </location>
</feature>
<evidence type="ECO:0000256" key="7">
    <source>
        <dbReference type="ARBA" id="ARBA00023159"/>
    </source>
</evidence>
<comment type="subcellular location">
    <subcellularLocation>
        <location evidence="10">Cytoplasm</location>
    </subcellularLocation>
</comment>
<dbReference type="NCBIfam" id="TIGR00589">
    <property type="entry name" value="ogt"/>
    <property type="match status" value="1"/>
</dbReference>
<dbReference type="SUPFAM" id="SSF53155">
    <property type="entry name" value="Methylated DNA-protein cysteine methyltransferase domain"/>
    <property type="match status" value="1"/>
</dbReference>
<comment type="catalytic activity">
    <reaction evidence="9 10">
        <text>a 6-O-methyl-2'-deoxyguanosine in DNA + L-cysteinyl-[protein] = S-methyl-L-cysteinyl-[protein] + a 2'-deoxyguanosine in DNA</text>
        <dbReference type="Rhea" id="RHEA:24000"/>
        <dbReference type="Rhea" id="RHEA-COMP:10131"/>
        <dbReference type="Rhea" id="RHEA-COMP:10132"/>
        <dbReference type="Rhea" id="RHEA-COMP:11367"/>
        <dbReference type="Rhea" id="RHEA-COMP:11368"/>
        <dbReference type="ChEBI" id="CHEBI:29950"/>
        <dbReference type="ChEBI" id="CHEBI:82612"/>
        <dbReference type="ChEBI" id="CHEBI:85445"/>
        <dbReference type="ChEBI" id="CHEBI:85448"/>
        <dbReference type="EC" id="2.1.1.63"/>
    </reaction>
</comment>
<dbReference type="Pfam" id="PF02805">
    <property type="entry name" value="Ada_Zn_binding"/>
    <property type="match status" value="1"/>
</dbReference>
<dbReference type="GO" id="GO:0003677">
    <property type="term" value="F:DNA binding"/>
    <property type="evidence" value="ECO:0007669"/>
    <property type="project" value="InterPro"/>
</dbReference>
<keyword evidence="6 10" id="KW-0227">DNA damage</keyword>
<dbReference type="KEGG" id="parq:DSM112329_03942"/>
<feature type="domain" description="Methylguanine DNA methyltransferase ribonuclease-like" evidence="13">
    <location>
        <begin position="5"/>
        <end position="74"/>
    </location>
</feature>
<dbReference type="EMBL" id="CP114014">
    <property type="protein sequence ID" value="XAY07063.1"/>
    <property type="molecule type" value="Genomic_DNA"/>
</dbReference>
<dbReference type="InterPro" id="IPR001497">
    <property type="entry name" value="MethylDNA_cys_MeTrfase_AS"/>
</dbReference>
<keyword evidence="7" id="KW-0010">Activator</keyword>
<comment type="function">
    <text evidence="10">Involved in the cellular defense against the biological effects of O6-methylguanine (O6-MeG) and O4-methylthymine (O4-MeT) in DNA. Repairs the methylated nucleobase in DNA by stoichiometrically transferring the methyl group to a cysteine residue in the enzyme. This is a suicide reaction: the enzyme is irreversibly inactivated.</text>
</comment>
<dbReference type="InterPro" id="IPR014048">
    <property type="entry name" value="MethylDNA_cys_MeTrfase_DNA-bd"/>
</dbReference>
<dbReference type="SUPFAM" id="SSF46767">
    <property type="entry name" value="Methylated DNA-protein cysteine methyltransferase, C-terminal domain"/>
    <property type="match status" value="1"/>
</dbReference>
<accession>A0AAU7AZJ1</accession>
<dbReference type="InterPro" id="IPR036631">
    <property type="entry name" value="MGMT_N_sf"/>
</dbReference>
<evidence type="ECO:0000256" key="8">
    <source>
        <dbReference type="ARBA" id="ARBA00023204"/>
    </source>
</evidence>
<keyword evidence="8 10" id="KW-0234">DNA repair</keyword>
<evidence type="ECO:0000256" key="2">
    <source>
        <dbReference type="ARBA" id="ARBA00008711"/>
    </source>
</evidence>
<dbReference type="GO" id="GO:0005737">
    <property type="term" value="C:cytoplasm"/>
    <property type="evidence" value="ECO:0007669"/>
    <property type="project" value="UniProtKB-SubCell"/>
</dbReference>
<evidence type="ECO:0000256" key="4">
    <source>
        <dbReference type="ARBA" id="ARBA00022603"/>
    </source>
</evidence>